<comment type="caution">
    <text evidence="13">The sequence shown here is derived from an EMBL/GenBank/DDBJ whole genome shotgun (WGS) entry which is preliminary data.</text>
</comment>
<evidence type="ECO:0000256" key="4">
    <source>
        <dbReference type="ARBA" id="ARBA00022475"/>
    </source>
</evidence>
<evidence type="ECO:0000256" key="9">
    <source>
        <dbReference type="ARBA" id="ARBA00022989"/>
    </source>
</evidence>
<name>A0A317T7J0_9CHLB</name>
<keyword evidence="3" id="KW-0813">Transport</keyword>
<feature type="transmembrane region" description="Helical" evidence="12">
    <location>
        <begin position="85"/>
        <end position="105"/>
    </location>
</feature>
<dbReference type="PANTHER" id="PTHR43141">
    <property type="entry name" value="CYTOCHROME BD2 SUBUNIT II"/>
    <property type="match status" value="1"/>
</dbReference>
<dbReference type="RefSeq" id="WP_110023940.1">
    <property type="nucleotide sequence ID" value="NZ_PDNZ01000007.1"/>
</dbReference>
<keyword evidence="4" id="KW-1003">Cell membrane</keyword>
<feature type="transmembrane region" description="Helical" evidence="12">
    <location>
        <begin position="12"/>
        <end position="38"/>
    </location>
</feature>
<accession>A0A317T7J0</accession>
<keyword evidence="8" id="KW-0249">Electron transport</keyword>
<dbReference type="GO" id="GO:0016682">
    <property type="term" value="F:oxidoreductase activity, acting on diphenols and related substances as donors, oxygen as acceptor"/>
    <property type="evidence" value="ECO:0007669"/>
    <property type="project" value="TreeGrafter"/>
</dbReference>
<reference evidence="14" key="1">
    <citation type="submission" date="2017-10" db="EMBL/GenBank/DDBJ databases">
        <authorList>
            <person name="Gaisin V.A."/>
            <person name="Rysina M.S."/>
            <person name="Grouzdev D.S."/>
        </authorList>
    </citation>
    <scope>NUCLEOTIDE SEQUENCE [LARGE SCALE GENOMIC DNA]</scope>
    <source>
        <strain evidence="14">V1</strain>
    </source>
</reference>
<feature type="transmembrane region" description="Helical" evidence="12">
    <location>
        <begin position="231"/>
        <end position="249"/>
    </location>
</feature>
<dbReference type="PANTHER" id="PTHR43141:SF5">
    <property type="entry name" value="CYTOCHROME BD-I UBIQUINOL OXIDASE SUBUNIT 2"/>
    <property type="match status" value="1"/>
</dbReference>
<evidence type="ECO:0000256" key="3">
    <source>
        <dbReference type="ARBA" id="ARBA00022448"/>
    </source>
</evidence>
<keyword evidence="10" id="KW-0408">Iron</keyword>
<keyword evidence="5" id="KW-0349">Heme</keyword>
<evidence type="ECO:0000256" key="8">
    <source>
        <dbReference type="ARBA" id="ARBA00022982"/>
    </source>
</evidence>
<sequence>MDLETLQTIWFVLVAVLFTGFFFLEGFDYGVGIVLPFLSKEDRDRRTVINTIGPFWDGNEVWLITAGGAMFAAFPHWYATLFSGFYLALILMLVALIIRGVAFEFRSKSDNPAWRNMWDWGIFFGSAVPALLWGIAFANIIRGVPIDQSMNYVGGFLDLLNPYAILCGIASFCIFTLHGSVFLTLKTKGELHEKSMSFAKKSWAPATLLSFAFTVYTFIETDLFARLGINPGIVPVFSVVALASVFFLLKNNASGWAFAMTGIAIAFSTITIFLGLFPRVMVSSLNPEWTLTIYNTSSSAYTLSIMSIVALVFVPIVLIYQAWTYWIFRKRLGPDSELEY</sequence>
<dbReference type="EMBL" id="PDNZ01000007">
    <property type="protein sequence ID" value="PWW81446.1"/>
    <property type="molecule type" value="Genomic_DNA"/>
</dbReference>
<keyword evidence="14" id="KW-1185">Reference proteome</keyword>
<gene>
    <name evidence="13" type="primary">cydB</name>
    <name evidence="13" type="ORF">CR164_10460</name>
</gene>
<organism evidence="13 14">
    <name type="scientific">Prosthecochloris marina</name>
    <dbReference type="NCBI Taxonomy" id="2017681"/>
    <lineage>
        <taxon>Bacteria</taxon>
        <taxon>Pseudomonadati</taxon>
        <taxon>Chlorobiota</taxon>
        <taxon>Chlorobiia</taxon>
        <taxon>Chlorobiales</taxon>
        <taxon>Chlorobiaceae</taxon>
        <taxon>Prosthecochloris</taxon>
    </lineage>
</organism>
<dbReference type="GO" id="GO:0046872">
    <property type="term" value="F:metal ion binding"/>
    <property type="evidence" value="ECO:0007669"/>
    <property type="project" value="UniProtKB-KW"/>
</dbReference>
<dbReference type="GO" id="GO:0009055">
    <property type="term" value="F:electron transfer activity"/>
    <property type="evidence" value="ECO:0007669"/>
    <property type="project" value="TreeGrafter"/>
</dbReference>
<evidence type="ECO:0000256" key="2">
    <source>
        <dbReference type="ARBA" id="ARBA00007543"/>
    </source>
</evidence>
<keyword evidence="9 12" id="KW-1133">Transmembrane helix</keyword>
<keyword evidence="7" id="KW-0479">Metal-binding</keyword>
<dbReference type="Pfam" id="PF02322">
    <property type="entry name" value="Cyt_bd_oxida_II"/>
    <property type="match status" value="1"/>
</dbReference>
<keyword evidence="6 12" id="KW-0812">Transmembrane</keyword>
<feature type="transmembrane region" description="Helical" evidence="12">
    <location>
        <begin position="161"/>
        <end position="183"/>
    </location>
</feature>
<feature type="transmembrane region" description="Helical" evidence="12">
    <location>
        <begin position="117"/>
        <end position="141"/>
    </location>
</feature>
<comment type="similarity">
    <text evidence="2">Belongs to the cytochrome ubiquinol oxidase subunit 2 family.</text>
</comment>
<dbReference type="OrthoDB" id="9776710at2"/>
<feature type="transmembrane region" description="Helical" evidence="12">
    <location>
        <begin position="256"/>
        <end position="280"/>
    </location>
</feature>
<keyword evidence="11 12" id="KW-0472">Membrane</keyword>
<evidence type="ECO:0000313" key="13">
    <source>
        <dbReference type="EMBL" id="PWW81446.1"/>
    </source>
</evidence>
<dbReference type="AlphaFoldDB" id="A0A317T7J0"/>
<evidence type="ECO:0000313" key="14">
    <source>
        <dbReference type="Proteomes" id="UP000246278"/>
    </source>
</evidence>
<dbReference type="Proteomes" id="UP000246278">
    <property type="component" value="Unassembled WGS sequence"/>
</dbReference>
<dbReference type="GO" id="GO:0005886">
    <property type="term" value="C:plasma membrane"/>
    <property type="evidence" value="ECO:0007669"/>
    <property type="project" value="UniProtKB-SubCell"/>
</dbReference>
<feature type="transmembrane region" description="Helical" evidence="12">
    <location>
        <begin position="203"/>
        <end position="219"/>
    </location>
</feature>
<comment type="subcellular location">
    <subcellularLocation>
        <location evidence="1">Cell membrane</location>
        <topology evidence="1">Multi-pass membrane protein</topology>
    </subcellularLocation>
</comment>
<protein>
    <submittedName>
        <fullName evidence="13">Cytochrome d ubiquinol oxidase subunit II</fullName>
    </submittedName>
</protein>
<evidence type="ECO:0000256" key="5">
    <source>
        <dbReference type="ARBA" id="ARBA00022617"/>
    </source>
</evidence>
<evidence type="ECO:0000256" key="1">
    <source>
        <dbReference type="ARBA" id="ARBA00004651"/>
    </source>
</evidence>
<dbReference type="NCBIfam" id="TIGR00203">
    <property type="entry name" value="cydB"/>
    <property type="match status" value="1"/>
</dbReference>
<evidence type="ECO:0000256" key="10">
    <source>
        <dbReference type="ARBA" id="ARBA00023004"/>
    </source>
</evidence>
<evidence type="ECO:0000256" key="12">
    <source>
        <dbReference type="SAM" id="Phobius"/>
    </source>
</evidence>
<dbReference type="GO" id="GO:0019646">
    <property type="term" value="P:aerobic electron transport chain"/>
    <property type="evidence" value="ECO:0007669"/>
    <property type="project" value="TreeGrafter"/>
</dbReference>
<dbReference type="InterPro" id="IPR003317">
    <property type="entry name" value="Cyt-d_oxidase_su2"/>
</dbReference>
<dbReference type="GO" id="GO:0070069">
    <property type="term" value="C:cytochrome complex"/>
    <property type="evidence" value="ECO:0007669"/>
    <property type="project" value="TreeGrafter"/>
</dbReference>
<evidence type="ECO:0000256" key="7">
    <source>
        <dbReference type="ARBA" id="ARBA00022723"/>
    </source>
</evidence>
<evidence type="ECO:0000256" key="6">
    <source>
        <dbReference type="ARBA" id="ARBA00022692"/>
    </source>
</evidence>
<evidence type="ECO:0000256" key="11">
    <source>
        <dbReference type="ARBA" id="ARBA00023136"/>
    </source>
</evidence>
<proteinExistence type="inferred from homology"/>
<feature type="transmembrane region" description="Helical" evidence="12">
    <location>
        <begin position="300"/>
        <end position="323"/>
    </location>
</feature>
<dbReference type="PIRSF" id="PIRSF000267">
    <property type="entry name" value="Cyt_oxidse_sub2"/>
    <property type="match status" value="1"/>
</dbReference>